<feature type="domain" description="C2H2-type" evidence="9">
    <location>
        <begin position="220"/>
        <end position="247"/>
    </location>
</feature>
<protein>
    <recommendedName>
        <fullName evidence="13">Zinc finger protein</fullName>
    </recommendedName>
</protein>
<feature type="domain" description="C2H2-type" evidence="9">
    <location>
        <begin position="251"/>
        <end position="273"/>
    </location>
</feature>
<dbReference type="FunFam" id="3.30.160.60:FF:000100">
    <property type="entry name" value="Zinc finger 45-like"/>
    <property type="match status" value="2"/>
</dbReference>
<dbReference type="SUPFAM" id="SSF57667">
    <property type="entry name" value="beta-beta-alpha zinc fingers"/>
    <property type="match status" value="6"/>
</dbReference>
<evidence type="ECO:0000313" key="12">
    <source>
        <dbReference type="Proteomes" id="UP001591681"/>
    </source>
</evidence>
<dbReference type="EMBL" id="JBHFQA010000016">
    <property type="protein sequence ID" value="KAL2085886.1"/>
    <property type="molecule type" value="Genomic_DNA"/>
</dbReference>
<keyword evidence="1" id="KW-0479">Metal-binding</keyword>
<sequence>MIHICAVDGCPNKSDTIIHYTLPEEPIRRQKWIEFLGRDRNADISCSTRICGSHFSEDNFTKLDLGFTTRLILNVNAVPSIYTDGLTANEKGTDADETPLSETASEAESGIIVSNAVSLACMEEEQVQDEGRCDAMRTIKEEPLDDDGYGDLSFNQLTEDEMLGNDGTILKIEACDDPVSIDNGKPFHCTHCGEDFVNKGLLKQHEVKHKTLLLPATKSYQCKHCKKVFSHKGFLKAHEKLHADLVSQMAFTCKECNRRFRNQSSLKKHMRNHLIHLKYPCPVCGKEFEMKGSLHLHIKAHPGERLRCRYCDVGFLKMDAYLKHVDRHTVVTPYYCEMCKIYQLTERGFQLHQKRHANKELELTTVVKNEISNRRRQWVQFMQKGGKGVDVSVSSRICGSHFSEDSFSKLDLGFTTRLILKVNAVPTIYPEAFIEGKKQPYNSSVENGTAKPCVNGSETISPGETHEEPVDHELTEGPFEFELPGEPDDDEMHNEPFNIIKVEPQDDDAYSGSQLEPISEDSDFNGGPDITTKRSQHQVGINGGPFHCVYCGKAYVKEQMLKQHELKHKTVTVNPFLKQFRCNQCGKDFTHRAFLKAHQKVHATVESQMAFSCTKCDRRFRKKSGLRKHMQNHLERSNYPCPVCGEEFEMKGSLHNHVKSHPGERFNCKYCNQRFLKFDAYIKHVDKHTVVTPYYCEICKVYQLTERGFLLHQKGHDRVDQKQAGVGRGRPLKGLRPIENLLNQRKAEPQGHSNISEPNLTGGSTLLEASGEDLLHDTTGPSDDAEMEEEEEEEMSPEDEVEEASDGSLEESTQDDHETGES</sequence>
<organism evidence="11 12">
    <name type="scientific">Coilia grayii</name>
    <name type="common">Gray's grenadier anchovy</name>
    <dbReference type="NCBI Taxonomy" id="363190"/>
    <lineage>
        <taxon>Eukaryota</taxon>
        <taxon>Metazoa</taxon>
        <taxon>Chordata</taxon>
        <taxon>Craniata</taxon>
        <taxon>Vertebrata</taxon>
        <taxon>Euteleostomi</taxon>
        <taxon>Actinopterygii</taxon>
        <taxon>Neopterygii</taxon>
        <taxon>Teleostei</taxon>
        <taxon>Clupei</taxon>
        <taxon>Clupeiformes</taxon>
        <taxon>Clupeoidei</taxon>
        <taxon>Engraulidae</taxon>
        <taxon>Coilinae</taxon>
        <taxon>Coilia</taxon>
    </lineage>
</organism>
<evidence type="ECO:0000256" key="5">
    <source>
        <dbReference type="ARBA" id="ARBA00023125"/>
    </source>
</evidence>
<dbReference type="PANTHER" id="PTHR24379">
    <property type="entry name" value="KRAB AND ZINC FINGER DOMAIN-CONTAINING"/>
    <property type="match status" value="1"/>
</dbReference>
<dbReference type="Pfam" id="PF00096">
    <property type="entry name" value="zf-C2H2"/>
    <property type="match status" value="5"/>
</dbReference>
<keyword evidence="2" id="KW-0677">Repeat</keyword>
<evidence type="ECO:0008006" key="13">
    <source>
        <dbReference type="Google" id="ProtNLM"/>
    </source>
</evidence>
<feature type="domain" description="C2H2-type" evidence="9">
    <location>
        <begin position="639"/>
        <end position="666"/>
    </location>
</feature>
<evidence type="ECO:0000256" key="2">
    <source>
        <dbReference type="ARBA" id="ARBA00022737"/>
    </source>
</evidence>
<feature type="compositionally biased region" description="Acidic residues" evidence="8">
    <location>
        <begin position="783"/>
        <end position="813"/>
    </location>
</feature>
<dbReference type="PANTHER" id="PTHR24379:SF127">
    <property type="entry name" value="BLOODY FINGERS-RELATED"/>
    <property type="match status" value="1"/>
</dbReference>
<feature type="domain" description="C2H2-type" evidence="9">
    <location>
        <begin position="580"/>
        <end position="607"/>
    </location>
</feature>
<name>A0ABD1JFF0_9TELE</name>
<evidence type="ECO:0000256" key="7">
    <source>
        <dbReference type="PROSITE-ProRule" id="PRU00309"/>
    </source>
</evidence>
<evidence type="ECO:0000256" key="8">
    <source>
        <dbReference type="SAM" id="MobiDB-lite"/>
    </source>
</evidence>
<dbReference type="Gene3D" id="3.30.160.60">
    <property type="entry name" value="Classic Zinc Finger"/>
    <property type="match status" value="6"/>
</dbReference>
<evidence type="ECO:0000256" key="6">
    <source>
        <dbReference type="PROSITE-ProRule" id="PRU00042"/>
    </source>
</evidence>
<evidence type="ECO:0000313" key="11">
    <source>
        <dbReference type="EMBL" id="KAL2085886.1"/>
    </source>
</evidence>
<feature type="domain" description="C2H2-type" evidence="9">
    <location>
        <begin position="546"/>
        <end position="568"/>
    </location>
</feature>
<dbReference type="GO" id="GO:0008270">
    <property type="term" value="F:zinc ion binding"/>
    <property type="evidence" value="ECO:0007669"/>
    <property type="project" value="UniProtKB-KW"/>
</dbReference>
<feature type="domain" description="THAP-type" evidence="10">
    <location>
        <begin position="332"/>
        <end position="429"/>
    </location>
</feature>
<dbReference type="SMART" id="SM00355">
    <property type="entry name" value="ZnF_C2H2"/>
    <property type="match status" value="12"/>
</dbReference>
<accession>A0ABD1JFF0</accession>
<dbReference type="InterPro" id="IPR013087">
    <property type="entry name" value="Znf_C2H2_type"/>
</dbReference>
<dbReference type="GO" id="GO:0006355">
    <property type="term" value="P:regulation of DNA-templated transcription"/>
    <property type="evidence" value="ECO:0007669"/>
    <property type="project" value="UniProtKB-ARBA"/>
</dbReference>
<comment type="caution">
    <text evidence="11">The sequence shown here is derived from an EMBL/GenBank/DDBJ whole genome shotgun (WGS) entry which is preliminary data.</text>
</comment>
<gene>
    <name evidence="11" type="ORF">ACEWY4_019206</name>
</gene>
<keyword evidence="12" id="KW-1185">Reference proteome</keyword>
<dbReference type="Pfam" id="PF13894">
    <property type="entry name" value="zf-C2H2_4"/>
    <property type="match status" value="1"/>
</dbReference>
<evidence type="ECO:0000259" key="9">
    <source>
        <dbReference type="PROSITE" id="PS50157"/>
    </source>
</evidence>
<evidence type="ECO:0000256" key="1">
    <source>
        <dbReference type="ARBA" id="ARBA00022723"/>
    </source>
</evidence>
<evidence type="ECO:0000256" key="3">
    <source>
        <dbReference type="ARBA" id="ARBA00022771"/>
    </source>
</evidence>
<feature type="domain" description="C2H2-type" evidence="9">
    <location>
        <begin position="279"/>
        <end position="306"/>
    </location>
</feature>
<dbReference type="SUPFAM" id="SSF57716">
    <property type="entry name" value="Glucocorticoid receptor-like (DNA-binding domain)"/>
    <property type="match status" value="2"/>
</dbReference>
<feature type="domain" description="THAP-type" evidence="10">
    <location>
        <begin position="1"/>
        <end position="82"/>
    </location>
</feature>
<feature type="domain" description="C2H2-type" evidence="9">
    <location>
        <begin position="187"/>
        <end position="209"/>
    </location>
</feature>
<dbReference type="SMART" id="SM00980">
    <property type="entry name" value="THAP"/>
    <property type="match status" value="2"/>
</dbReference>
<keyword evidence="4" id="KW-0862">Zinc</keyword>
<dbReference type="Proteomes" id="UP001591681">
    <property type="component" value="Unassembled WGS sequence"/>
</dbReference>
<dbReference type="Pfam" id="PF05485">
    <property type="entry name" value="THAP"/>
    <property type="match status" value="2"/>
</dbReference>
<dbReference type="InterPro" id="IPR006612">
    <property type="entry name" value="THAP_Znf"/>
</dbReference>
<dbReference type="InterPro" id="IPR036236">
    <property type="entry name" value="Znf_C2H2_sf"/>
</dbReference>
<dbReference type="PROSITE" id="PS50157">
    <property type="entry name" value="ZINC_FINGER_C2H2_2"/>
    <property type="match status" value="9"/>
</dbReference>
<proteinExistence type="predicted"/>
<feature type="region of interest" description="Disordered" evidence="8">
    <location>
        <begin position="86"/>
        <end position="106"/>
    </location>
</feature>
<dbReference type="AlphaFoldDB" id="A0ABD1JFF0"/>
<evidence type="ECO:0000256" key="4">
    <source>
        <dbReference type="ARBA" id="ARBA00022833"/>
    </source>
</evidence>
<dbReference type="PROSITE" id="PS00028">
    <property type="entry name" value="ZINC_FINGER_C2H2_1"/>
    <property type="match status" value="8"/>
</dbReference>
<feature type="domain" description="C2H2-type" evidence="9">
    <location>
        <begin position="666"/>
        <end position="693"/>
    </location>
</feature>
<feature type="domain" description="C2H2-type" evidence="9">
    <location>
        <begin position="611"/>
        <end position="638"/>
    </location>
</feature>
<feature type="region of interest" description="Disordered" evidence="8">
    <location>
        <begin position="716"/>
        <end position="822"/>
    </location>
</feature>
<dbReference type="PROSITE" id="PS50950">
    <property type="entry name" value="ZF_THAP"/>
    <property type="match status" value="2"/>
</dbReference>
<reference evidence="11 12" key="1">
    <citation type="submission" date="2024-09" db="EMBL/GenBank/DDBJ databases">
        <title>A chromosome-level genome assembly of Gray's grenadier anchovy, Coilia grayii.</title>
        <authorList>
            <person name="Fu Z."/>
        </authorList>
    </citation>
    <scope>NUCLEOTIDE SEQUENCE [LARGE SCALE GENOMIC DNA]</scope>
    <source>
        <strain evidence="11">G4</strain>
        <tissue evidence="11">Muscle</tissue>
    </source>
</reference>
<keyword evidence="5 7" id="KW-0238">DNA-binding</keyword>
<keyword evidence="3 6" id="KW-0863">Zinc-finger</keyword>
<evidence type="ECO:0000259" key="10">
    <source>
        <dbReference type="PROSITE" id="PS50950"/>
    </source>
</evidence>
<feature type="region of interest" description="Disordered" evidence="8">
    <location>
        <begin position="447"/>
        <end position="470"/>
    </location>
</feature>
<feature type="compositionally biased region" description="Polar residues" evidence="8">
    <location>
        <begin position="751"/>
        <end position="764"/>
    </location>
</feature>
<dbReference type="GO" id="GO:0003677">
    <property type="term" value="F:DNA binding"/>
    <property type="evidence" value="ECO:0007669"/>
    <property type="project" value="UniProtKB-UniRule"/>
</dbReference>